<evidence type="ECO:0000313" key="1">
    <source>
        <dbReference type="EMBL" id="BCZ49303.1"/>
    </source>
</evidence>
<reference evidence="2" key="1">
    <citation type="submission" date="2021-07" db="EMBL/GenBank/DDBJ databases">
        <title>Complete genome sequencing of a Clostridium isolate.</title>
        <authorList>
            <person name="Ueki A."/>
            <person name="Tonouchi A."/>
        </authorList>
    </citation>
    <scope>NUCLEOTIDE SEQUENCE [LARGE SCALE GENOMIC DNA]</scope>
    <source>
        <strain evidence="2">C5S11</strain>
    </source>
</reference>
<proteinExistence type="predicted"/>
<name>A0ABM7TD90_9CLOT</name>
<protein>
    <recommendedName>
        <fullName evidence="3">HEPN domain-containing protein</fullName>
    </recommendedName>
</protein>
<evidence type="ECO:0000313" key="2">
    <source>
        <dbReference type="Proteomes" id="UP000824633"/>
    </source>
</evidence>
<dbReference type="Proteomes" id="UP000824633">
    <property type="component" value="Chromosome"/>
</dbReference>
<dbReference type="RefSeq" id="WP_224035492.1">
    <property type="nucleotide sequence ID" value="NZ_AP024849.1"/>
</dbReference>
<sequence>MKRKIFIEGTEYGAKAYIGWQDKELSLYGVKEGYKRSADSLVNIAIKEGSKHRIDILDLYIYPIMFSYRHSIEISLKLIYNRAFGELPKGGHDMIAIWDKYIVNGVLDKMQLLIDDKEIKEIRNLIKELQGEDSKGDVWRYLMNKEGSLYFTEWDFIDYANLKDTINYLYNFLDGVYNTIDDILSD</sequence>
<keyword evidence="2" id="KW-1185">Reference proteome</keyword>
<organism evidence="1 2">
    <name type="scientific">Clostridium gelidum</name>
    <dbReference type="NCBI Taxonomy" id="704125"/>
    <lineage>
        <taxon>Bacteria</taxon>
        <taxon>Bacillati</taxon>
        <taxon>Bacillota</taxon>
        <taxon>Clostridia</taxon>
        <taxon>Eubacteriales</taxon>
        <taxon>Clostridiaceae</taxon>
        <taxon>Clostridium</taxon>
    </lineage>
</organism>
<gene>
    <name evidence="1" type="ORF">psyc5s11_53700</name>
</gene>
<accession>A0ABM7TD90</accession>
<dbReference type="EMBL" id="AP024849">
    <property type="protein sequence ID" value="BCZ49303.1"/>
    <property type="molecule type" value="Genomic_DNA"/>
</dbReference>
<evidence type="ECO:0008006" key="3">
    <source>
        <dbReference type="Google" id="ProtNLM"/>
    </source>
</evidence>